<keyword evidence="9" id="KW-1185">Reference proteome</keyword>
<dbReference type="EMBL" id="JBDXMI010000001">
    <property type="protein sequence ID" value="MEO9385618.1"/>
    <property type="molecule type" value="Genomic_DNA"/>
</dbReference>
<dbReference type="Pfam" id="PF03466">
    <property type="entry name" value="LysR_substrate"/>
    <property type="match status" value="1"/>
</dbReference>
<dbReference type="SUPFAM" id="SSF53850">
    <property type="entry name" value="Periplasmic binding protein-like II"/>
    <property type="match status" value="1"/>
</dbReference>
<dbReference type="CDD" id="cd08473">
    <property type="entry name" value="PBP2_CrgA_like_4"/>
    <property type="match status" value="1"/>
</dbReference>
<dbReference type="Pfam" id="PF00126">
    <property type="entry name" value="HTH_1"/>
    <property type="match status" value="1"/>
</dbReference>
<dbReference type="Proteomes" id="UP001462502">
    <property type="component" value="Unassembled WGS sequence"/>
</dbReference>
<dbReference type="SUPFAM" id="SSF46785">
    <property type="entry name" value="Winged helix' DNA-binding domain"/>
    <property type="match status" value="1"/>
</dbReference>
<evidence type="ECO:0000256" key="1">
    <source>
        <dbReference type="ARBA" id="ARBA00009437"/>
    </source>
</evidence>
<dbReference type="KEGG" id="chrb:DK843_12685"/>
<dbReference type="InterPro" id="IPR036390">
    <property type="entry name" value="WH_DNA-bd_sf"/>
</dbReference>
<evidence type="ECO:0000313" key="6">
    <source>
        <dbReference type="EMBL" id="AXE35076.1"/>
    </source>
</evidence>
<comment type="similarity">
    <text evidence="1">Belongs to the LysR transcriptional regulatory family.</text>
</comment>
<keyword evidence="3" id="KW-0238">DNA-binding</keyword>
<sequence length="301" mass="33586">MNDLNDLYYYAQVVECGGFAAAGRKLCMPKSKLSRHVAALEARLEVRLIQRSTRHFIVTEAGQMFYERCKAMLTEAEAALEAISALKSEPRGLIRLTCPIGLLHMHAGAMLADFMALHPHISVQLEASNRRVDVMAEGIDVAIRVRPPPLEDSGLVMRVLSDRGQCLVASPELVARHAPPLSPADLQGWPSVIRSSPQKTYHWQLHGPRDQVVMLHHAPRLVTTDMPTLRHAALRGIGIAQLPLLMVQQDIDAGCLIRLLPDWPPRREIIHLVFPSRRGLLPVVRALIDYLAERYAALEED</sequence>
<organism evidence="6 8">
    <name type="scientific">Chromobacterium phragmitis</name>
    <dbReference type="NCBI Taxonomy" id="2202141"/>
    <lineage>
        <taxon>Bacteria</taxon>
        <taxon>Pseudomonadati</taxon>
        <taxon>Pseudomonadota</taxon>
        <taxon>Betaproteobacteria</taxon>
        <taxon>Neisseriales</taxon>
        <taxon>Chromobacteriaceae</taxon>
        <taxon>Chromobacterium</taxon>
    </lineage>
</organism>
<evidence type="ECO:0000256" key="4">
    <source>
        <dbReference type="ARBA" id="ARBA00023163"/>
    </source>
</evidence>
<dbReference type="GO" id="GO:0003700">
    <property type="term" value="F:DNA-binding transcription factor activity"/>
    <property type="evidence" value="ECO:0007669"/>
    <property type="project" value="InterPro"/>
</dbReference>
<reference evidence="6 8" key="1">
    <citation type="submission" date="2018-05" db="EMBL/GenBank/DDBJ databases">
        <title>Genome sequencing, assembly and analysis of the novel insecticidal bacterium, Chromobacterium phragmitis.</title>
        <authorList>
            <person name="Sparks M.E."/>
            <person name="Blackburn M.B."/>
            <person name="Gundersen-Rindal D.E."/>
        </authorList>
    </citation>
    <scope>NUCLEOTIDE SEQUENCE [LARGE SCALE GENOMIC DNA]</scope>
    <source>
        <strain evidence="6">IIBBL 274-1</strain>
    </source>
</reference>
<dbReference type="EMBL" id="CP029554">
    <property type="protein sequence ID" value="AXE35076.1"/>
    <property type="molecule type" value="Genomic_DNA"/>
</dbReference>
<keyword evidence="4" id="KW-0804">Transcription</keyword>
<evidence type="ECO:0000256" key="2">
    <source>
        <dbReference type="ARBA" id="ARBA00023015"/>
    </source>
</evidence>
<dbReference type="GO" id="GO:0006351">
    <property type="term" value="P:DNA-templated transcription"/>
    <property type="evidence" value="ECO:0007669"/>
    <property type="project" value="TreeGrafter"/>
</dbReference>
<name>A0A344UIH8_9NEIS</name>
<keyword evidence="2" id="KW-0805">Transcription regulation</keyword>
<gene>
    <name evidence="7" type="ORF">ABI908_16075</name>
    <name evidence="6" type="ORF">DK843_12685</name>
</gene>
<proteinExistence type="inferred from homology"/>
<dbReference type="PANTHER" id="PTHR30537">
    <property type="entry name" value="HTH-TYPE TRANSCRIPTIONAL REGULATOR"/>
    <property type="match status" value="1"/>
</dbReference>
<dbReference type="NCBIfam" id="NF011573">
    <property type="entry name" value="PRK14997.1"/>
    <property type="match status" value="1"/>
</dbReference>
<dbReference type="PROSITE" id="PS50931">
    <property type="entry name" value="HTH_LYSR"/>
    <property type="match status" value="1"/>
</dbReference>
<evidence type="ECO:0000259" key="5">
    <source>
        <dbReference type="PROSITE" id="PS50931"/>
    </source>
</evidence>
<dbReference type="InterPro" id="IPR058163">
    <property type="entry name" value="LysR-type_TF_proteobact-type"/>
</dbReference>
<dbReference type="Proteomes" id="UP000252038">
    <property type="component" value="Chromosome"/>
</dbReference>
<dbReference type="PANTHER" id="PTHR30537:SF31">
    <property type="entry name" value="TRANSCRIPTIONAL REGULATOR, LYSR FAMILY"/>
    <property type="match status" value="1"/>
</dbReference>
<dbReference type="InterPro" id="IPR036388">
    <property type="entry name" value="WH-like_DNA-bd_sf"/>
</dbReference>
<evidence type="ECO:0000313" key="7">
    <source>
        <dbReference type="EMBL" id="MEO9385618.1"/>
    </source>
</evidence>
<evidence type="ECO:0000313" key="9">
    <source>
        <dbReference type="Proteomes" id="UP001462502"/>
    </source>
</evidence>
<protein>
    <submittedName>
        <fullName evidence="6">LysR family transcriptional regulator</fullName>
    </submittedName>
</protein>
<dbReference type="Gene3D" id="3.40.190.290">
    <property type="match status" value="1"/>
</dbReference>
<dbReference type="AlphaFoldDB" id="A0A344UIH8"/>
<dbReference type="GO" id="GO:0043565">
    <property type="term" value="F:sequence-specific DNA binding"/>
    <property type="evidence" value="ECO:0007669"/>
    <property type="project" value="TreeGrafter"/>
</dbReference>
<accession>A0A344UIH8</accession>
<dbReference type="InterPro" id="IPR000847">
    <property type="entry name" value="LysR_HTH_N"/>
</dbReference>
<evidence type="ECO:0000256" key="3">
    <source>
        <dbReference type="ARBA" id="ARBA00023125"/>
    </source>
</evidence>
<dbReference type="FunFam" id="1.10.10.10:FF:000001">
    <property type="entry name" value="LysR family transcriptional regulator"/>
    <property type="match status" value="1"/>
</dbReference>
<evidence type="ECO:0000313" key="8">
    <source>
        <dbReference type="Proteomes" id="UP000252038"/>
    </source>
</evidence>
<dbReference type="RefSeq" id="WP_114073426.1">
    <property type="nucleotide sequence ID" value="NZ_CP029554.1"/>
</dbReference>
<dbReference type="InterPro" id="IPR005119">
    <property type="entry name" value="LysR_subst-bd"/>
</dbReference>
<reference evidence="7 9" key="2">
    <citation type="submission" date="2024-05" db="EMBL/GenBank/DDBJ databases">
        <authorList>
            <person name="De Oliveira J.P."/>
            <person name="Noriler S.A."/>
            <person name="De Oliveira A.G."/>
            <person name="Sipoli D.S."/>
        </authorList>
    </citation>
    <scope>NUCLEOTIDE SEQUENCE [LARGE SCALE GENOMIC DNA]</scope>
    <source>
        <strain evidence="7 9">LABIM192</strain>
    </source>
</reference>
<feature type="domain" description="HTH lysR-type" evidence="5">
    <location>
        <begin position="1"/>
        <end position="59"/>
    </location>
</feature>
<dbReference type="Gene3D" id="1.10.10.10">
    <property type="entry name" value="Winged helix-like DNA-binding domain superfamily/Winged helix DNA-binding domain"/>
    <property type="match status" value="1"/>
</dbReference>